<feature type="compositionally biased region" description="Basic and acidic residues" evidence="1">
    <location>
        <begin position="117"/>
        <end position="128"/>
    </location>
</feature>
<comment type="caution">
    <text evidence="2">The sequence shown here is derived from an EMBL/GenBank/DDBJ whole genome shotgun (WGS) entry which is preliminary data.</text>
</comment>
<dbReference type="Proteomes" id="UP000241444">
    <property type="component" value="Unassembled WGS sequence"/>
</dbReference>
<dbReference type="EMBL" id="PGGO01000038">
    <property type="protein sequence ID" value="PSH61433.1"/>
    <property type="molecule type" value="Genomic_DNA"/>
</dbReference>
<proteinExistence type="predicted"/>
<feature type="region of interest" description="Disordered" evidence="1">
    <location>
        <begin position="114"/>
        <end position="153"/>
    </location>
</feature>
<evidence type="ECO:0000313" key="3">
    <source>
        <dbReference type="Proteomes" id="UP000241444"/>
    </source>
</evidence>
<protein>
    <submittedName>
        <fullName evidence="2">Uncharacterized protein</fullName>
    </submittedName>
</protein>
<dbReference type="OrthoDB" id="8116883at2"/>
<dbReference type="RefSeq" id="WP_106714164.1">
    <property type="nucleotide sequence ID" value="NZ_PGGO01000038.1"/>
</dbReference>
<organism evidence="2 3">
    <name type="scientific">Phyllobacterium brassicacearum</name>
    <dbReference type="NCBI Taxonomy" id="314235"/>
    <lineage>
        <taxon>Bacteria</taxon>
        <taxon>Pseudomonadati</taxon>
        <taxon>Pseudomonadota</taxon>
        <taxon>Alphaproteobacteria</taxon>
        <taxon>Hyphomicrobiales</taxon>
        <taxon>Phyllobacteriaceae</taxon>
        <taxon>Phyllobacterium</taxon>
    </lineage>
</organism>
<accession>A0A2P7B4Q2</accession>
<dbReference type="AlphaFoldDB" id="A0A2P7B4Q2"/>
<reference evidence="3" key="1">
    <citation type="submission" date="2017-11" db="EMBL/GenBank/DDBJ databases">
        <authorList>
            <person name="Kuznetsova I."/>
            <person name="Sazanova A."/>
            <person name="Chirak E."/>
            <person name="Safronova V."/>
            <person name="Willems A."/>
        </authorList>
    </citation>
    <scope>NUCLEOTIDE SEQUENCE [LARGE SCALE GENOMIC DNA]</scope>
    <source>
        <strain evidence="3">STM 196</strain>
    </source>
</reference>
<keyword evidence="3" id="KW-1185">Reference proteome</keyword>
<evidence type="ECO:0000256" key="1">
    <source>
        <dbReference type="SAM" id="MobiDB-lite"/>
    </source>
</evidence>
<evidence type="ECO:0000313" key="2">
    <source>
        <dbReference type="EMBL" id="PSH61433.1"/>
    </source>
</evidence>
<name>A0A2P7B4Q2_9HYPH</name>
<gene>
    <name evidence="2" type="ORF">CU102_27070</name>
</gene>
<sequence length="205" mass="22891">MILHVATLTKPVGNGAIYGPKQGDIRPYCVNFVTFDHNLVARLRCSNFCVDNHCEHLWKDTMKTFVHQFWGSRSAPFKVLLAFALLVMTSMQFAAYARNSMEILQTFDSVESRVGGHSHDGSGHHPSDADETAADANSDLSAEKHSPKHPSADTDCEVYCSPLAAFAPTYFEPMLQPKRSFEPVLHRVLTSSAYDKRSRPPKHLI</sequence>